<dbReference type="Pfam" id="PF00858">
    <property type="entry name" value="ASC"/>
    <property type="match status" value="2"/>
</dbReference>
<evidence type="ECO:0000256" key="13">
    <source>
        <dbReference type="SAM" id="Phobius"/>
    </source>
</evidence>
<name>A0AAN7PRM5_9COLE</name>
<dbReference type="Gene3D" id="1.10.287.770">
    <property type="entry name" value="YojJ-like"/>
    <property type="match status" value="1"/>
</dbReference>
<evidence type="ECO:0000256" key="3">
    <source>
        <dbReference type="ARBA" id="ARBA00022448"/>
    </source>
</evidence>
<keyword evidence="3 12" id="KW-0813">Transport</keyword>
<feature type="transmembrane region" description="Helical" evidence="13">
    <location>
        <begin position="85"/>
        <end position="102"/>
    </location>
</feature>
<sequence length="1046" mass="118825">MEVTGDQNFFECANTMEAPDSQSKPASMNLVEIRPFLNNNLNGEEKSKITFSKNLKAYFSQYCDATSIHGIQYLGQPGRYIIEKIVWIAVILTVACLCLVLIHKTYDKWQTSPVIVTFSTTETSISEIPFPAVTICPQAKFNPEVFNYTKIALKRFLGEDLDEIEEELFSTLSLSCSSVRDLAELFRFKNSNKTIEEAALLYFFLATSPINPTEATTVEWLGKELDIEDALTPTFTSEGVCYTFNMLQYEDILNDAEDNVVSQKRHEKNPVKMWSLQNGYPPGDSIDTYPRRTFLPGITGGLLIDALFTNHTYLDYLCDESLQGYKVVLHHPSELPDMDKHFRLPLDYAVYVGIKPTMITVSEALLDYRPEDRKCYFAEEKPLRMYKLYTQQNCLSECLANYTFSQCGCVAFYMPTIQNTPICGLGSYLCVLQSKVKYLEINNSIETGGQRCGCLPSCTSLSYEVETSQTEWNWRKMFQVFHAVGLSSLLPDEKESHFSRLVVYYKDLQFLTSERNELYGYVDFFSNVGGLLGLFIGFSVTSAVEILYFLTLRLVCNIQKESLFDVYYLICDSLRYYAELYNITPTTQFLELDLKEIFELAPKIHLNDLKIKWMGQIIKEPLQMVLTSLGTCYTFNSLSFKDMFNNITLLHFTVLSVSEKFLQHGQKALKHTVSEGYPYDAVTDEYPRQTFLAGPQGGFLIKPLFINGSLIDPWCDGSVTGFQAVLHNAYEFPNMHKHFLVPVDQSLFVAVKPSVIKVSKELIVHKPFDRNCYFLNEKKLWLFNIYTEESCVLECIANWTLINCGCIPFDIPQPKGAKICGPGSIKCMDKVRDKVFRAQNNRNCECLPACDSTSYEIEISRTDWKWQDNVLLKSNFGISEEEVYMSKTRRMERGLGIQDMPPGFPGVPFAIKIAKFVDDAQSSWEPLSAAQGDILEYSVYLAVKNNLKDKPAQSAAASQMAFVRVYCGASNTYTVPNLSLAAAFLDTSTKAAIIFRIAFRNDKSYGPATQVRWLQDPQAANKTTKRGADKSQSNLKKFKVIDKEEA</sequence>
<gene>
    <name evidence="14" type="ORF">RN001_013327</name>
</gene>
<keyword evidence="4 12" id="KW-0894">Sodium channel</keyword>
<keyword evidence="5 12" id="KW-0812">Transmembrane</keyword>
<dbReference type="Proteomes" id="UP001353858">
    <property type="component" value="Unassembled WGS sequence"/>
</dbReference>
<evidence type="ECO:0000256" key="12">
    <source>
        <dbReference type="RuleBase" id="RU000679"/>
    </source>
</evidence>
<evidence type="ECO:0000313" key="14">
    <source>
        <dbReference type="EMBL" id="KAK4873967.1"/>
    </source>
</evidence>
<keyword evidence="9 13" id="KW-0472">Membrane</keyword>
<reference evidence="15" key="1">
    <citation type="submission" date="2023-01" db="EMBL/GenBank/DDBJ databases">
        <title>Key to firefly adult light organ development and bioluminescence: homeobox transcription factors regulate luciferase expression and transportation to peroxisome.</title>
        <authorList>
            <person name="Fu X."/>
        </authorList>
    </citation>
    <scope>NUCLEOTIDE SEQUENCE [LARGE SCALE GENOMIC DNA]</scope>
</reference>
<keyword evidence="7" id="KW-0915">Sodium</keyword>
<accession>A0AAN7PRM5</accession>
<organism evidence="14 15">
    <name type="scientific">Aquatica leii</name>
    <dbReference type="NCBI Taxonomy" id="1421715"/>
    <lineage>
        <taxon>Eukaryota</taxon>
        <taxon>Metazoa</taxon>
        <taxon>Ecdysozoa</taxon>
        <taxon>Arthropoda</taxon>
        <taxon>Hexapoda</taxon>
        <taxon>Insecta</taxon>
        <taxon>Pterygota</taxon>
        <taxon>Neoptera</taxon>
        <taxon>Endopterygota</taxon>
        <taxon>Coleoptera</taxon>
        <taxon>Polyphaga</taxon>
        <taxon>Elateriformia</taxon>
        <taxon>Elateroidea</taxon>
        <taxon>Lampyridae</taxon>
        <taxon>Luciolinae</taxon>
        <taxon>Aquatica</taxon>
    </lineage>
</organism>
<dbReference type="GO" id="GO:0005886">
    <property type="term" value="C:plasma membrane"/>
    <property type="evidence" value="ECO:0007669"/>
    <property type="project" value="TreeGrafter"/>
</dbReference>
<dbReference type="PANTHER" id="PTHR11690">
    <property type="entry name" value="AMILORIDE-SENSITIVE SODIUM CHANNEL-RELATED"/>
    <property type="match status" value="1"/>
</dbReference>
<dbReference type="AlphaFoldDB" id="A0AAN7PRM5"/>
<evidence type="ECO:0000256" key="5">
    <source>
        <dbReference type="ARBA" id="ARBA00022692"/>
    </source>
</evidence>
<evidence type="ECO:0000256" key="4">
    <source>
        <dbReference type="ARBA" id="ARBA00022461"/>
    </source>
</evidence>
<keyword evidence="11 12" id="KW-0407">Ion channel</keyword>
<evidence type="ECO:0000256" key="2">
    <source>
        <dbReference type="ARBA" id="ARBA00007193"/>
    </source>
</evidence>
<keyword evidence="8 12" id="KW-0406">Ion transport</keyword>
<keyword evidence="6 13" id="KW-1133">Transmembrane helix</keyword>
<dbReference type="PROSITE" id="PS01206">
    <property type="entry name" value="ASC"/>
    <property type="match status" value="1"/>
</dbReference>
<comment type="subcellular location">
    <subcellularLocation>
        <location evidence="1">Membrane</location>
        <topology evidence="1">Multi-pass membrane protein</topology>
    </subcellularLocation>
</comment>
<dbReference type="PRINTS" id="PR01078">
    <property type="entry name" value="AMINACHANNEL"/>
</dbReference>
<dbReference type="PANTHER" id="PTHR11690:SF288">
    <property type="entry name" value="AMILORIDE-SENSITIVE NA+ CHANNEL-RELATED"/>
    <property type="match status" value="1"/>
</dbReference>
<dbReference type="InterPro" id="IPR013783">
    <property type="entry name" value="Ig-like_fold"/>
</dbReference>
<dbReference type="InterPro" id="IPR001873">
    <property type="entry name" value="ENaC"/>
</dbReference>
<dbReference type="GO" id="GO:0015280">
    <property type="term" value="F:ligand-gated sodium channel activity"/>
    <property type="evidence" value="ECO:0007669"/>
    <property type="project" value="TreeGrafter"/>
</dbReference>
<evidence type="ECO:0000256" key="10">
    <source>
        <dbReference type="ARBA" id="ARBA00023201"/>
    </source>
</evidence>
<feature type="transmembrane region" description="Helical" evidence="13">
    <location>
        <begin position="524"/>
        <end position="550"/>
    </location>
</feature>
<proteinExistence type="inferred from homology"/>
<evidence type="ECO:0000256" key="8">
    <source>
        <dbReference type="ARBA" id="ARBA00023065"/>
    </source>
</evidence>
<evidence type="ECO:0000256" key="11">
    <source>
        <dbReference type="ARBA" id="ARBA00023303"/>
    </source>
</evidence>
<dbReference type="EMBL" id="JARPUR010000006">
    <property type="protein sequence ID" value="KAK4873967.1"/>
    <property type="molecule type" value="Genomic_DNA"/>
</dbReference>
<evidence type="ECO:0000313" key="15">
    <source>
        <dbReference type="Proteomes" id="UP001353858"/>
    </source>
</evidence>
<evidence type="ECO:0000256" key="7">
    <source>
        <dbReference type="ARBA" id="ARBA00023053"/>
    </source>
</evidence>
<protein>
    <submittedName>
        <fullName evidence="14">Uncharacterized protein</fullName>
    </submittedName>
</protein>
<evidence type="ECO:0000256" key="6">
    <source>
        <dbReference type="ARBA" id="ARBA00022989"/>
    </source>
</evidence>
<keyword evidence="10 12" id="KW-0739">Sodium transport</keyword>
<evidence type="ECO:0000256" key="9">
    <source>
        <dbReference type="ARBA" id="ARBA00023136"/>
    </source>
</evidence>
<dbReference type="InterPro" id="IPR020903">
    <property type="entry name" value="ENaC_CS"/>
</dbReference>
<dbReference type="Gene3D" id="2.60.40.10">
    <property type="entry name" value="Immunoglobulins"/>
    <property type="match status" value="1"/>
</dbReference>
<dbReference type="Gene3D" id="1.10.287.820">
    <property type="entry name" value="Acid-sensing ion channel domain"/>
    <property type="match status" value="2"/>
</dbReference>
<comment type="caution">
    <text evidence="14">The sequence shown here is derived from an EMBL/GenBank/DDBJ whole genome shotgun (WGS) entry which is preliminary data.</text>
</comment>
<comment type="similarity">
    <text evidence="2 12">Belongs to the amiloride-sensitive sodium channel (TC 1.A.6) family.</text>
</comment>
<keyword evidence="15" id="KW-1185">Reference proteome</keyword>
<evidence type="ECO:0000256" key="1">
    <source>
        <dbReference type="ARBA" id="ARBA00004141"/>
    </source>
</evidence>